<dbReference type="AlphaFoldDB" id="A0A9E6XSF0"/>
<evidence type="ECO:0000256" key="2">
    <source>
        <dbReference type="ARBA" id="ARBA00022475"/>
    </source>
</evidence>
<evidence type="ECO:0000256" key="8">
    <source>
        <dbReference type="ARBA" id="ARBA00023136"/>
    </source>
</evidence>
<proteinExistence type="predicted"/>
<keyword evidence="5" id="KW-0547">Nucleotide-binding</keyword>
<evidence type="ECO:0000256" key="4">
    <source>
        <dbReference type="ARBA" id="ARBA00022737"/>
    </source>
</evidence>
<dbReference type="Proteomes" id="UP001162834">
    <property type="component" value="Chromosome"/>
</dbReference>
<dbReference type="SMART" id="SM00382">
    <property type="entry name" value="AAA"/>
    <property type="match status" value="1"/>
</dbReference>
<keyword evidence="6 10" id="KW-0067">ATP-binding</keyword>
<keyword evidence="8" id="KW-0472">Membrane</keyword>
<feature type="domain" description="ABC transporter" evidence="9">
    <location>
        <begin position="2"/>
        <end position="242"/>
    </location>
</feature>
<dbReference type="Gene3D" id="3.40.50.300">
    <property type="entry name" value="P-loop containing nucleotide triphosphate hydrolases"/>
    <property type="match status" value="2"/>
</dbReference>
<reference evidence="10" key="1">
    <citation type="journal article" date="2022" name="Int. J. Syst. Evol. Microbiol.">
        <title>Pseudomonas aegrilactucae sp. nov. and Pseudomonas morbosilactucae sp. nov., pathogens causing bacterial rot of lettuce in Japan.</title>
        <authorList>
            <person name="Sawada H."/>
            <person name="Fujikawa T."/>
            <person name="Satou M."/>
        </authorList>
    </citation>
    <scope>NUCLEOTIDE SEQUENCE</scope>
    <source>
        <strain evidence="10">0166_1</strain>
    </source>
</reference>
<dbReference type="PANTHER" id="PTHR43790">
    <property type="entry name" value="CARBOHYDRATE TRANSPORT ATP-BINDING PROTEIN MG119-RELATED"/>
    <property type="match status" value="1"/>
</dbReference>
<dbReference type="InterPro" id="IPR050107">
    <property type="entry name" value="ABC_carbohydrate_import_ATPase"/>
</dbReference>
<dbReference type="InterPro" id="IPR003593">
    <property type="entry name" value="AAA+_ATPase"/>
</dbReference>
<evidence type="ECO:0000256" key="5">
    <source>
        <dbReference type="ARBA" id="ARBA00022741"/>
    </source>
</evidence>
<keyword evidence="11" id="KW-1185">Reference proteome</keyword>
<keyword evidence="1" id="KW-0813">Transport</keyword>
<dbReference type="InterPro" id="IPR003439">
    <property type="entry name" value="ABC_transporter-like_ATP-bd"/>
</dbReference>
<dbReference type="EMBL" id="CP087164">
    <property type="protein sequence ID" value="UGS33890.1"/>
    <property type="molecule type" value="Genomic_DNA"/>
</dbReference>
<evidence type="ECO:0000256" key="7">
    <source>
        <dbReference type="ARBA" id="ARBA00022967"/>
    </source>
</evidence>
<keyword evidence="3" id="KW-0762">Sugar transport</keyword>
<evidence type="ECO:0000256" key="3">
    <source>
        <dbReference type="ARBA" id="ARBA00022597"/>
    </source>
</evidence>
<evidence type="ECO:0000256" key="6">
    <source>
        <dbReference type="ARBA" id="ARBA00022840"/>
    </source>
</evidence>
<evidence type="ECO:0000259" key="9">
    <source>
        <dbReference type="PROSITE" id="PS50893"/>
    </source>
</evidence>
<dbReference type="Pfam" id="PF00005">
    <property type="entry name" value="ABC_tran"/>
    <property type="match status" value="2"/>
</dbReference>
<dbReference type="InterPro" id="IPR027417">
    <property type="entry name" value="P-loop_NTPase"/>
</dbReference>
<accession>A0A9E6XSF0</accession>
<organism evidence="10 11">
    <name type="scientific">Capillimicrobium parvum</name>
    <dbReference type="NCBI Taxonomy" id="2884022"/>
    <lineage>
        <taxon>Bacteria</taxon>
        <taxon>Bacillati</taxon>
        <taxon>Actinomycetota</taxon>
        <taxon>Thermoleophilia</taxon>
        <taxon>Solirubrobacterales</taxon>
        <taxon>Capillimicrobiaceae</taxon>
        <taxon>Capillimicrobium</taxon>
    </lineage>
</organism>
<evidence type="ECO:0000313" key="10">
    <source>
        <dbReference type="EMBL" id="UGS33890.1"/>
    </source>
</evidence>
<gene>
    <name evidence="10" type="primary">rbsA_4</name>
    <name evidence="10" type="ORF">DSM104329_00255</name>
</gene>
<dbReference type="GO" id="GO:0005524">
    <property type="term" value="F:ATP binding"/>
    <property type="evidence" value="ECO:0007669"/>
    <property type="project" value="UniProtKB-KW"/>
</dbReference>
<dbReference type="PANTHER" id="PTHR43790:SF3">
    <property type="entry name" value="D-ALLOSE IMPORT ATP-BINDING PROTEIN ALSA-RELATED"/>
    <property type="match status" value="1"/>
</dbReference>
<evidence type="ECO:0000256" key="1">
    <source>
        <dbReference type="ARBA" id="ARBA00022448"/>
    </source>
</evidence>
<dbReference type="SUPFAM" id="SSF52540">
    <property type="entry name" value="P-loop containing nucleoside triphosphate hydrolases"/>
    <property type="match status" value="2"/>
</dbReference>
<dbReference type="KEGG" id="sbae:DSM104329_00255"/>
<dbReference type="PROSITE" id="PS00211">
    <property type="entry name" value="ABC_TRANSPORTER_1"/>
    <property type="match status" value="1"/>
</dbReference>
<keyword evidence="4" id="KW-0677">Repeat</keyword>
<dbReference type="GO" id="GO:0016887">
    <property type="term" value="F:ATP hydrolysis activity"/>
    <property type="evidence" value="ECO:0007669"/>
    <property type="project" value="InterPro"/>
</dbReference>
<evidence type="ECO:0000313" key="11">
    <source>
        <dbReference type="Proteomes" id="UP001162834"/>
    </source>
</evidence>
<dbReference type="CDD" id="cd03216">
    <property type="entry name" value="ABC_Carb_Monos_I"/>
    <property type="match status" value="1"/>
</dbReference>
<protein>
    <submittedName>
        <fullName evidence="10">Ribose import ATP-binding protein RbsA</fullName>
    </submittedName>
</protein>
<feature type="domain" description="ABC transporter" evidence="9">
    <location>
        <begin position="253"/>
        <end position="494"/>
    </location>
</feature>
<keyword evidence="2" id="KW-1003">Cell membrane</keyword>
<dbReference type="InterPro" id="IPR017871">
    <property type="entry name" value="ABC_transporter-like_CS"/>
</dbReference>
<dbReference type="PROSITE" id="PS50893">
    <property type="entry name" value="ABC_TRANSPORTER_2"/>
    <property type="match status" value="2"/>
</dbReference>
<dbReference type="RefSeq" id="WP_259313579.1">
    <property type="nucleotide sequence ID" value="NZ_CP087164.1"/>
</dbReference>
<keyword evidence="7" id="KW-1278">Translocase</keyword>
<sequence length="498" mass="53606">MIELRNISKTFASRPVLQGVDLTLVPGEVHGLVGENGSGKSTLIKILSGFHAPDDGAQILAAGRPLELPISPHDANAAGMRFVHQDLGLFEGGSVLENMTVGRYDLNRFWRIDWREERRRAARLLGEFGVALDLDARVGSLSYVERTLLVVVRALGQEAGGGTIVLDEPTAPLDSESAGRLLSTLRRVADRGSSVLFVSHRLGEVLSISDRVTVLRDGRVVAQDLAGSFTEDSLIEAMLGVPMTEMYPEVSTAQGTEVVLALNGFAGDVLRRSVSLELRSGEIVGVTGLAAMGHDDLPYLMFGDEETRVGALAVGDRTIGAADLSPQVAMRAGLGLVPANRLSDGGAQAMTATENITSVTLGKYMRKGTLRLRRERRAVAGLMAQFEIRPPVPELPLASFSGGNQQKAILAKWLSRNPYALILHEPTQGVDVGAKRQIFRLIADAARAGTAFLYVSSEHEDIAHLCTRAVIFRDRAVVRELAGPALTYENLMSECLRA</sequence>
<name>A0A9E6XSF0_9ACTN</name>